<dbReference type="CDD" id="cd07389">
    <property type="entry name" value="MPP_PhoD"/>
    <property type="match status" value="1"/>
</dbReference>
<dbReference type="Gene3D" id="2.60.40.380">
    <property type="entry name" value="Purple acid phosphatase-like, N-terminal"/>
    <property type="match status" value="1"/>
</dbReference>
<dbReference type="EMBL" id="WQLW01000005">
    <property type="protein sequence ID" value="MVO09208.1"/>
    <property type="molecule type" value="Genomic_DNA"/>
</dbReference>
<evidence type="ECO:0000259" key="3">
    <source>
        <dbReference type="Pfam" id="PF16655"/>
    </source>
</evidence>
<feature type="domain" description="PhoD-like phosphatase metallophosphatase" evidence="2">
    <location>
        <begin position="168"/>
        <end position="593"/>
    </location>
</feature>
<protein>
    <submittedName>
        <fullName evidence="5">T9SS type A sorting domain-containing protein</fullName>
    </submittedName>
</protein>
<dbReference type="Pfam" id="PF18962">
    <property type="entry name" value="Por_Secre_tail"/>
    <property type="match status" value="1"/>
</dbReference>
<evidence type="ECO:0000259" key="4">
    <source>
        <dbReference type="Pfam" id="PF18962"/>
    </source>
</evidence>
<gene>
    <name evidence="5" type="ORF">GOQ30_08555</name>
</gene>
<evidence type="ECO:0000259" key="2">
    <source>
        <dbReference type="Pfam" id="PF09423"/>
    </source>
</evidence>
<dbReference type="OrthoDB" id="9763616at2"/>
<evidence type="ECO:0000256" key="1">
    <source>
        <dbReference type="ARBA" id="ARBA00022729"/>
    </source>
</evidence>
<dbReference type="Pfam" id="PF09423">
    <property type="entry name" value="PhoD"/>
    <property type="match status" value="1"/>
</dbReference>
<dbReference type="InterPro" id="IPR018946">
    <property type="entry name" value="PhoD-like_MPP"/>
</dbReference>
<organism evidence="5 6">
    <name type="scientific">Flavobacterium profundi</name>
    <dbReference type="NCBI Taxonomy" id="1774945"/>
    <lineage>
        <taxon>Bacteria</taxon>
        <taxon>Pseudomonadati</taxon>
        <taxon>Bacteroidota</taxon>
        <taxon>Flavobacteriia</taxon>
        <taxon>Flavobacteriales</taxon>
        <taxon>Flavobacteriaceae</taxon>
        <taxon>Flavobacterium</taxon>
    </lineage>
</organism>
<dbReference type="InterPro" id="IPR026444">
    <property type="entry name" value="Secre_tail"/>
</dbReference>
<comment type="caution">
    <text evidence="5">The sequence shown here is derived from an EMBL/GenBank/DDBJ whole genome shotgun (WGS) entry which is preliminary data.</text>
</comment>
<keyword evidence="6" id="KW-1185">Reference proteome</keyword>
<dbReference type="Proteomes" id="UP000431264">
    <property type="component" value="Unassembled WGS sequence"/>
</dbReference>
<feature type="domain" description="Phospholipase D N-terminal" evidence="3">
    <location>
        <begin position="69"/>
        <end position="157"/>
    </location>
</feature>
<feature type="domain" description="Secretion system C-terminal sorting" evidence="4">
    <location>
        <begin position="662"/>
        <end position="738"/>
    </location>
</feature>
<dbReference type="SUPFAM" id="SSF56300">
    <property type="entry name" value="Metallo-dependent phosphatases"/>
    <property type="match status" value="1"/>
</dbReference>
<dbReference type="NCBIfam" id="TIGR04183">
    <property type="entry name" value="Por_Secre_tail"/>
    <property type="match status" value="1"/>
</dbReference>
<keyword evidence="1" id="KW-0732">Signal</keyword>
<reference evidence="6" key="1">
    <citation type="submission" date="2019-05" db="EMBL/GenBank/DDBJ databases">
        <title>Flavobacterium profundi sp. nov., isolated from a deep-sea seamount.</title>
        <authorList>
            <person name="Zhang D.-C."/>
        </authorList>
    </citation>
    <scope>NUCLEOTIDE SEQUENCE [LARGE SCALE GENOMIC DNA]</scope>
    <source>
        <strain evidence="6">TP390</strain>
    </source>
</reference>
<dbReference type="InterPro" id="IPR052900">
    <property type="entry name" value="Phospholipid_Metab_Enz"/>
</dbReference>
<evidence type="ECO:0000313" key="6">
    <source>
        <dbReference type="Proteomes" id="UP000431264"/>
    </source>
</evidence>
<dbReference type="Gene3D" id="3.60.21.70">
    <property type="entry name" value="PhoD-like phosphatase"/>
    <property type="match status" value="1"/>
</dbReference>
<proteinExistence type="predicted"/>
<dbReference type="PANTHER" id="PTHR43606:SF7">
    <property type="entry name" value="PHOSPHATASE, PUTATIVE (AFU_ORTHOLOGUE AFUA_6G08710)-RELATED"/>
    <property type="match status" value="1"/>
</dbReference>
<dbReference type="AlphaFoldDB" id="A0A6I4IHY6"/>
<dbReference type="Pfam" id="PF16655">
    <property type="entry name" value="PhoD_N"/>
    <property type="match status" value="1"/>
</dbReference>
<dbReference type="PANTHER" id="PTHR43606">
    <property type="entry name" value="PHOSPHATASE, PUTATIVE (AFU_ORTHOLOGUE AFUA_6G08710)-RELATED"/>
    <property type="match status" value="1"/>
</dbReference>
<accession>A0A6I4IHY6</accession>
<dbReference type="InterPro" id="IPR032093">
    <property type="entry name" value="PhoD_N"/>
</dbReference>
<dbReference type="InterPro" id="IPR038607">
    <property type="entry name" value="PhoD-like_sf"/>
</dbReference>
<name>A0A6I4IHY6_9FLAO</name>
<sequence length="740" mass="84158">MISLAPQTTNILIMKKIYFLFAMLCCAFLGTAQKQMNARLTKISHSYGEQEKTTKVQGTMDASLFPFYHGVASGDPTSNSIIIWTRVTPYNDEEVTVSWKMATDPQLQHVVQQGNFQTGDFRDYTVKVDVTGLNPGTTYYYSFTALGKQSITGRTRTVPTTSVSQLRFAVASCSNYQNGFFNVYDRLAERNDIDAVIHLGDYIYEYEEGGFGYSSAVGRGHEPTNEIITLDDYRVRHSFYKLDPSLRRAHQQHPFILIWDDHEFANDAYVNGAENHQPATEGDWNTRKNNAWKAYFEWMPIRDNVQNPNQIYRRIQYGNLMDLILLDTRIEGRDKQDDSFLFKIQNTDLSRFSQDEANKFLLKSFLEGSFKMKEGKGAISQEEFDALYAKLLVYMEASDWDAQKLEKNVSQKEWNELRAEVYSKLQKVNLQENKGNKTLLGETQFNWFTQQLSNSKAKWKVVGNQVLMMPVIPLELKDTWNGYQEERERLYTYIKDKKINNIVVITGDIHMTFVADLPKSLLTYNTLFKTGSMGVEFVAPSITSSNLDEFAGFTSSFLNWLVAAFNPHIKKADLSNHGYFILDVRNDRVQADWNYVNTIQTINPGQFYSHSYYVRDGEKFLKSANTASTLATTNVPVPAPLARTNATTETIDENAVVVIGNYPNPSKGLTNLHFAIAKPSQVTASLYNEKGILVGELLNDTVTEGLYNLEYNVSGLPTGIYLLQLRANDAVISRKIIVGQ</sequence>
<evidence type="ECO:0000313" key="5">
    <source>
        <dbReference type="EMBL" id="MVO09208.1"/>
    </source>
</evidence>
<dbReference type="InterPro" id="IPR029052">
    <property type="entry name" value="Metallo-depent_PP-like"/>
</dbReference>